<dbReference type="GO" id="GO:0006355">
    <property type="term" value="P:regulation of DNA-templated transcription"/>
    <property type="evidence" value="ECO:0007669"/>
    <property type="project" value="InterPro"/>
</dbReference>
<dbReference type="InterPro" id="IPR016032">
    <property type="entry name" value="Sig_transdc_resp-reg_C-effctor"/>
</dbReference>
<evidence type="ECO:0000313" key="2">
    <source>
        <dbReference type="EMBL" id="KAA3804547.1"/>
    </source>
</evidence>
<dbReference type="AlphaFoldDB" id="A0A6N3V9X2"/>
<name>A0A6N3V9X2_BACOV</name>
<evidence type="ECO:0000256" key="1">
    <source>
        <dbReference type="SAM" id="Phobius"/>
    </source>
</evidence>
<keyword evidence="1" id="KW-0812">Transmembrane</keyword>
<keyword evidence="1" id="KW-1133">Transmembrane helix</keyword>
<sequence>MTFDDWNNVVTSNAYWINLVLVMIILVVFYRQYREIHIRKECELLARMEIEKIKKELVKEIKAKNDLEMDVKRFRLIFKGLPLVVNNVITESDIEAFHFYILLKKNTSTIILNCSVEEWKKLFYFSDMISDRFYSRLLYAYPQLGQRELCLCCLIRLRFSNREIATLLGIKEESVLRSRNRLKKLLNVNRYQTLSNFDEYIIKY</sequence>
<evidence type="ECO:0008006" key="4">
    <source>
        <dbReference type="Google" id="ProtNLM"/>
    </source>
</evidence>
<proteinExistence type="predicted"/>
<dbReference type="GO" id="GO:0003677">
    <property type="term" value="F:DNA binding"/>
    <property type="evidence" value="ECO:0007669"/>
    <property type="project" value="InterPro"/>
</dbReference>
<dbReference type="Proteomes" id="UP000460135">
    <property type="component" value="Unassembled WGS sequence"/>
</dbReference>
<keyword evidence="1" id="KW-0472">Membrane</keyword>
<feature type="transmembrane region" description="Helical" evidence="1">
    <location>
        <begin position="12"/>
        <end position="30"/>
    </location>
</feature>
<comment type="caution">
    <text evidence="2">The sequence shown here is derived from an EMBL/GenBank/DDBJ whole genome shotgun (WGS) entry which is preliminary data.</text>
</comment>
<protein>
    <recommendedName>
        <fullName evidence="4">HTH luxR-type domain-containing protein</fullName>
    </recommendedName>
</protein>
<dbReference type="EMBL" id="VWLX01000008">
    <property type="protein sequence ID" value="KAA3804547.1"/>
    <property type="molecule type" value="Genomic_DNA"/>
</dbReference>
<dbReference type="SUPFAM" id="SSF46894">
    <property type="entry name" value="C-terminal effector domain of the bipartite response regulators"/>
    <property type="match status" value="1"/>
</dbReference>
<evidence type="ECO:0000313" key="3">
    <source>
        <dbReference type="Proteomes" id="UP000460135"/>
    </source>
</evidence>
<organism evidence="2 3">
    <name type="scientific">Bacteroides ovatus</name>
    <dbReference type="NCBI Taxonomy" id="28116"/>
    <lineage>
        <taxon>Bacteria</taxon>
        <taxon>Pseudomonadati</taxon>
        <taxon>Bacteroidota</taxon>
        <taxon>Bacteroidia</taxon>
        <taxon>Bacteroidales</taxon>
        <taxon>Bacteroidaceae</taxon>
        <taxon>Bacteroides</taxon>
    </lineage>
</organism>
<gene>
    <name evidence="2" type="ORF">F3F51_12130</name>
</gene>
<reference evidence="2 3" key="1">
    <citation type="journal article" date="2019" name="Nat. Med.">
        <title>A library of human gut bacterial isolates paired with longitudinal multiomics data enables mechanistic microbiome research.</title>
        <authorList>
            <person name="Poyet M."/>
            <person name="Groussin M."/>
            <person name="Gibbons S.M."/>
            <person name="Avila-Pacheco J."/>
            <person name="Jiang X."/>
            <person name="Kearney S.M."/>
            <person name="Perrotta A.R."/>
            <person name="Berdy B."/>
            <person name="Zhao S."/>
            <person name="Lieberman T.D."/>
            <person name="Swanson P.K."/>
            <person name="Smith M."/>
            <person name="Roesemann S."/>
            <person name="Alexander J.E."/>
            <person name="Rich S.A."/>
            <person name="Livny J."/>
            <person name="Vlamakis H."/>
            <person name="Clish C."/>
            <person name="Bullock K."/>
            <person name="Deik A."/>
            <person name="Scott J."/>
            <person name="Pierce K.A."/>
            <person name="Xavier R.J."/>
            <person name="Alm E.J."/>
        </authorList>
    </citation>
    <scope>NUCLEOTIDE SEQUENCE [LARGE SCALE GENOMIC DNA]</scope>
    <source>
        <strain evidence="2 3">BIOML-A183</strain>
    </source>
</reference>
<accession>A0A6N3V9X2</accession>